<evidence type="ECO:0000313" key="2">
    <source>
        <dbReference type="EMBL" id="KAJ1726780.1"/>
    </source>
</evidence>
<feature type="non-terminal residue" evidence="2">
    <location>
        <position position="88"/>
    </location>
</feature>
<dbReference type="OrthoDB" id="5580120at2759"/>
<keyword evidence="3" id="KW-1185">Reference proteome</keyword>
<feature type="compositionally biased region" description="Low complexity" evidence="1">
    <location>
        <begin position="23"/>
        <end position="43"/>
    </location>
</feature>
<dbReference type="EMBL" id="JANBOI010001374">
    <property type="protein sequence ID" value="KAJ1726780.1"/>
    <property type="molecule type" value="Genomic_DNA"/>
</dbReference>
<reference evidence="2" key="1">
    <citation type="submission" date="2022-07" db="EMBL/GenBank/DDBJ databases">
        <title>Phylogenomic reconstructions and comparative analyses of Kickxellomycotina fungi.</title>
        <authorList>
            <person name="Reynolds N.K."/>
            <person name="Stajich J.E."/>
            <person name="Barry K."/>
            <person name="Grigoriev I.V."/>
            <person name="Crous P."/>
            <person name="Smith M.E."/>
        </authorList>
    </citation>
    <scope>NUCLEOTIDE SEQUENCE</scope>
    <source>
        <strain evidence="2">BCRC 34381</strain>
    </source>
</reference>
<gene>
    <name evidence="2" type="ORF">LPJ61_004963</name>
</gene>
<comment type="caution">
    <text evidence="2">The sequence shown here is derived from an EMBL/GenBank/DDBJ whole genome shotgun (WGS) entry which is preliminary data.</text>
</comment>
<dbReference type="Proteomes" id="UP001143981">
    <property type="component" value="Unassembled WGS sequence"/>
</dbReference>
<protein>
    <submittedName>
        <fullName evidence="2">Uncharacterized protein</fullName>
    </submittedName>
</protein>
<evidence type="ECO:0000313" key="3">
    <source>
        <dbReference type="Proteomes" id="UP001143981"/>
    </source>
</evidence>
<dbReference type="AlphaFoldDB" id="A0A9W8CWR3"/>
<name>A0A9W8CWR3_9FUNG</name>
<evidence type="ECO:0000256" key="1">
    <source>
        <dbReference type="SAM" id="MobiDB-lite"/>
    </source>
</evidence>
<accession>A0A9W8CWR3</accession>
<feature type="region of interest" description="Disordered" evidence="1">
    <location>
        <begin position="1"/>
        <end position="88"/>
    </location>
</feature>
<proteinExistence type="predicted"/>
<organism evidence="2 3">
    <name type="scientific">Coemansia biformis</name>
    <dbReference type="NCBI Taxonomy" id="1286918"/>
    <lineage>
        <taxon>Eukaryota</taxon>
        <taxon>Fungi</taxon>
        <taxon>Fungi incertae sedis</taxon>
        <taxon>Zoopagomycota</taxon>
        <taxon>Kickxellomycotina</taxon>
        <taxon>Kickxellomycetes</taxon>
        <taxon>Kickxellales</taxon>
        <taxon>Kickxellaceae</taxon>
        <taxon>Coemansia</taxon>
    </lineage>
</organism>
<sequence>MAPITRRQSRRLTIEALGTADVGRAQQGADARPGGAGRPATRDSLASVASGNAGRVAKPERKVRTVASRYMSTATGRSTEAAPPASTA</sequence>